<dbReference type="PANTHER" id="PTHR46997">
    <property type="entry name" value="LOW AFFINITY TRYPTOPHAN PERMEASE-RELATED"/>
    <property type="match status" value="1"/>
</dbReference>
<keyword evidence="7 9" id="KW-1133">Transmembrane helix</keyword>
<accession>A0ABX7QN90</accession>
<evidence type="ECO:0000256" key="3">
    <source>
        <dbReference type="ARBA" id="ARBA00022475"/>
    </source>
</evidence>
<keyword evidence="6" id="KW-0029">Amino-acid transport</keyword>
<feature type="transmembrane region" description="Helical" evidence="9">
    <location>
        <begin position="274"/>
        <end position="298"/>
    </location>
</feature>
<evidence type="ECO:0000256" key="7">
    <source>
        <dbReference type="ARBA" id="ARBA00022989"/>
    </source>
</evidence>
<evidence type="ECO:0000313" key="11">
    <source>
        <dbReference type="Proteomes" id="UP000662770"/>
    </source>
</evidence>
<dbReference type="RefSeq" id="WP_207354162.1">
    <property type="nucleotide sequence ID" value="NZ_CP071503.1"/>
</dbReference>
<sequence length="395" mass="41841">MNFKILGSIAIVAGTAVGAGMLALPLTTAALGFYPGILLMLGCWAISAYTSLLMLEVNLRSGVGDNLHVITGKALGKKGQVVQSLSFLSLLFALTAAYLTGGADLLALKAKSWFDFELANTPAVLMFTLFLGAFAALGVGWVDKVSRMLFSAMVVLLVLVIAFLLPEVNGEVLAHHAATDSVSKVWLAAIPVVITSFGFHVCIATLVRYLDGDAATLRKVLLIGSTIPLFCYILWLLVTLGTVGSDSIASFDGALKKMIGALQEITNQPMISKFVGFFADLALITSFLGVTLSLYDFLAELIRARKTVGGRVQTWLLTFIPPLACALFYPNGFIALLGFAAIPLVVISLILPVIIALKQRAATSEGYQVVGGKPALVLVIICAVLIIVSQLYVAL</sequence>
<dbReference type="InterPro" id="IPR018227">
    <property type="entry name" value="Amino_acid_transport_2"/>
</dbReference>
<feature type="transmembrane region" description="Helical" evidence="9">
    <location>
        <begin position="33"/>
        <end position="55"/>
    </location>
</feature>
<organism evidence="10 11">
    <name type="scientific">Shewanella avicenniae</name>
    <dbReference type="NCBI Taxonomy" id="2814294"/>
    <lineage>
        <taxon>Bacteria</taxon>
        <taxon>Pseudomonadati</taxon>
        <taxon>Pseudomonadota</taxon>
        <taxon>Gammaproteobacteria</taxon>
        <taxon>Alteromonadales</taxon>
        <taxon>Shewanellaceae</taxon>
        <taxon>Shewanella</taxon>
    </lineage>
</organism>
<evidence type="ECO:0000256" key="1">
    <source>
        <dbReference type="ARBA" id="ARBA00004429"/>
    </source>
</evidence>
<gene>
    <name evidence="10" type="ORF">JYB87_14420</name>
</gene>
<keyword evidence="3" id="KW-1003">Cell membrane</keyword>
<keyword evidence="2" id="KW-0813">Transport</keyword>
<evidence type="ECO:0000256" key="5">
    <source>
        <dbReference type="ARBA" id="ARBA00022692"/>
    </source>
</evidence>
<dbReference type="Pfam" id="PF03222">
    <property type="entry name" value="Trp_Tyr_perm"/>
    <property type="match status" value="1"/>
</dbReference>
<keyword evidence="5 9" id="KW-0812">Transmembrane</keyword>
<evidence type="ECO:0000256" key="9">
    <source>
        <dbReference type="SAM" id="Phobius"/>
    </source>
</evidence>
<evidence type="ECO:0000313" key="10">
    <source>
        <dbReference type="EMBL" id="QSX32924.1"/>
    </source>
</evidence>
<evidence type="ECO:0000256" key="8">
    <source>
        <dbReference type="ARBA" id="ARBA00023136"/>
    </source>
</evidence>
<feature type="transmembrane region" description="Helical" evidence="9">
    <location>
        <begin position="123"/>
        <end position="142"/>
    </location>
</feature>
<keyword evidence="8 9" id="KW-0472">Membrane</keyword>
<keyword evidence="11" id="KW-1185">Reference proteome</keyword>
<dbReference type="EMBL" id="CP071503">
    <property type="protein sequence ID" value="QSX32924.1"/>
    <property type="molecule type" value="Genomic_DNA"/>
</dbReference>
<name>A0ABX7QN90_9GAMM</name>
<feature type="transmembrane region" description="Helical" evidence="9">
    <location>
        <begin position="149"/>
        <end position="165"/>
    </location>
</feature>
<dbReference type="PANTHER" id="PTHR46997:SF2">
    <property type="entry name" value="TYROSINE-SPECIFIC TRANSPORT SYSTEM"/>
    <property type="match status" value="1"/>
</dbReference>
<evidence type="ECO:0000256" key="6">
    <source>
        <dbReference type="ARBA" id="ARBA00022970"/>
    </source>
</evidence>
<dbReference type="Gene3D" id="1.20.1740.10">
    <property type="entry name" value="Amino acid/polyamine transporter I"/>
    <property type="match status" value="1"/>
</dbReference>
<keyword evidence="4" id="KW-0997">Cell inner membrane</keyword>
<feature type="transmembrane region" description="Helical" evidence="9">
    <location>
        <begin position="335"/>
        <end position="355"/>
    </location>
</feature>
<feature type="transmembrane region" description="Helical" evidence="9">
    <location>
        <begin position="85"/>
        <end position="103"/>
    </location>
</feature>
<evidence type="ECO:0000256" key="2">
    <source>
        <dbReference type="ARBA" id="ARBA00022448"/>
    </source>
</evidence>
<comment type="subcellular location">
    <subcellularLocation>
        <location evidence="1">Cell inner membrane</location>
        <topology evidence="1">Multi-pass membrane protein</topology>
    </subcellularLocation>
</comment>
<reference evidence="10 11" key="1">
    <citation type="submission" date="2021-03" db="EMBL/GenBank/DDBJ databases">
        <title>Novel species identification of genus Shewanella.</title>
        <authorList>
            <person name="Liu G."/>
            <person name="Zhang Q."/>
        </authorList>
    </citation>
    <scope>NUCLEOTIDE SEQUENCE [LARGE SCALE GENOMIC DNA]</scope>
    <source>
        <strain evidence="10 11">FJAT-51800</strain>
    </source>
</reference>
<evidence type="ECO:0000256" key="4">
    <source>
        <dbReference type="ARBA" id="ARBA00022519"/>
    </source>
</evidence>
<dbReference type="Proteomes" id="UP000662770">
    <property type="component" value="Chromosome"/>
</dbReference>
<feature type="transmembrane region" description="Helical" evidence="9">
    <location>
        <begin position="310"/>
        <end position="329"/>
    </location>
</feature>
<feature type="transmembrane region" description="Helical" evidence="9">
    <location>
        <begin position="219"/>
        <end position="238"/>
    </location>
</feature>
<protein>
    <submittedName>
        <fullName evidence="10">Amino acid permease</fullName>
    </submittedName>
</protein>
<feature type="transmembrane region" description="Helical" evidence="9">
    <location>
        <begin position="375"/>
        <end position="393"/>
    </location>
</feature>
<dbReference type="InterPro" id="IPR013059">
    <property type="entry name" value="Trp_tyr_transpt"/>
</dbReference>
<proteinExistence type="predicted"/>
<feature type="transmembrane region" description="Helical" evidence="9">
    <location>
        <begin position="185"/>
        <end position="207"/>
    </location>
</feature>
<dbReference type="PRINTS" id="PR00166">
    <property type="entry name" value="AROAAPRMEASE"/>
</dbReference>